<comment type="similarity">
    <text evidence="1">Belongs to the 2-oxoacid dehydrogenase family.</text>
</comment>
<proteinExistence type="inferred from homology"/>
<organism evidence="5 6">
    <name type="scientific">Mythimna separata</name>
    <name type="common">Oriental armyworm</name>
    <name type="synonym">Pseudaletia separata</name>
    <dbReference type="NCBI Taxonomy" id="271217"/>
    <lineage>
        <taxon>Eukaryota</taxon>
        <taxon>Metazoa</taxon>
        <taxon>Ecdysozoa</taxon>
        <taxon>Arthropoda</taxon>
        <taxon>Hexapoda</taxon>
        <taxon>Insecta</taxon>
        <taxon>Pterygota</taxon>
        <taxon>Neoptera</taxon>
        <taxon>Endopterygota</taxon>
        <taxon>Lepidoptera</taxon>
        <taxon>Glossata</taxon>
        <taxon>Ditrysia</taxon>
        <taxon>Noctuoidea</taxon>
        <taxon>Noctuidae</taxon>
        <taxon>Noctuinae</taxon>
        <taxon>Hadenini</taxon>
        <taxon>Mythimna</taxon>
    </lineage>
</organism>
<keyword evidence="2" id="KW-0450">Lipoyl</keyword>
<dbReference type="GO" id="GO:0006099">
    <property type="term" value="P:tricarboxylic acid cycle"/>
    <property type="evidence" value="ECO:0007669"/>
    <property type="project" value="TreeGrafter"/>
</dbReference>
<keyword evidence="6" id="KW-1185">Reference proteome</keyword>
<comment type="caution">
    <text evidence="5">The sequence shown here is derived from an EMBL/GenBank/DDBJ whole genome shotgun (WGS) entry which is preliminary data.</text>
</comment>
<dbReference type="PROSITE" id="PS50968">
    <property type="entry name" value="BIOTINYL_LIPOYL"/>
    <property type="match status" value="1"/>
</dbReference>
<dbReference type="PROSITE" id="PS00189">
    <property type="entry name" value="LIPOYL"/>
    <property type="match status" value="1"/>
</dbReference>
<dbReference type="Pfam" id="PF00364">
    <property type="entry name" value="Biotin_lipoyl"/>
    <property type="match status" value="1"/>
</dbReference>
<dbReference type="Proteomes" id="UP001231518">
    <property type="component" value="Chromosome 20"/>
</dbReference>
<dbReference type="PANTHER" id="PTHR43416">
    <property type="entry name" value="DIHYDROLIPOYLLYSINE-RESIDUE SUCCINYLTRANSFERASE COMPONENT OF 2-OXOGLUTARATE DEHYDROGENASE COMPLEX, MITOCHONDRIAL-RELATED"/>
    <property type="match status" value="1"/>
</dbReference>
<dbReference type="InterPro" id="IPR011053">
    <property type="entry name" value="Single_hybrid_motif"/>
</dbReference>
<keyword evidence="3" id="KW-0809">Transit peptide</keyword>
<evidence type="ECO:0000256" key="3">
    <source>
        <dbReference type="ARBA" id="ARBA00022946"/>
    </source>
</evidence>
<evidence type="ECO:0000313" key="6">
    <source>
        <dbReference type="Proteomes" id="UP001231518"/>
    </source>
</evidence>
<evidence type="ECO:0000259" key="4">
    <source>
        <dbReference type="PROSITE" id="PS50968"/>
    </source>
</evidence>
<dbReference type="Gene3D" id="2.40.50.100">
    <property type="match status" value="1"/>
</dbReference>
<name>A0AAD8DUE3_MYTSE</name>
<dbReference type="InterPro" id="IPR050537">
    <property type="entry name" value="2-oxoacid_dehydrogenase"/>
</dbReference>
<dbReference type="InterPro" id="IPR000089">
    <property type="entry name" value="Biotin_lipoyl"/>
</dbReference>
<accession>A0AAD8DUE3</accession>
<dbReference type="SUPFAM" id="SSF51230">
    <property type="entry name" value="Single hybrid motif"/>
    <property type="match status" value="1"/>
</dbReference>
<reference evidence="5" key="1">
    <citation type="submission" date="2023-03" db="EMBL/GenBank/DDBJ databases">
        <title>Chromosome-level genomes of two armyworms, Mythimna separata and Mythimna loreyi, provide insights into the biosynthesis and reception of sex pheromones.</title>
        <authorList>
            <person name="Zhao H."/>
        </authorList>
    </citation>
    <scope>NUCLEOTIDE SEQUENCE</scope>
    <source>
        <strain evidence="5">BeijingLab</strain>
        <tissue evidence="5">Pupa</tissue>
    </source>
</reference>
<dbReference type="GO" id="GO:0005739">
    <property type="term" value="C:mitochondrion"/>
    <property type="evidence" value="ECO:0007669"/>
    <property type="project" value="TreeGrafter"/>
</dbReference>
<gene>
    <name evidence="5" type="ORF">PYW07_008061</name>
</gene>
<dbReference type="AlphaFoldDB" id="A0AAD8DUE3"/>
<feature type="domain" description="Lipoyl-binding" evidence="4">
    <location>
        <begin position="70"/>
        <end position="144"/>
    </location>
</feature>
<dbReference type="PANTHER" id="PTHR43416:SF5">
    <property type="entry name" value="DIHYDROLIPOYLLYSINE-RESIDUE SUCCINYLTRANSFERASE COMPONENT OF 2-OXOGLUTARATE DEHYDROGENASE COMPLEX, MITOCHONDRIAL"/>
    <property type="match status" value="1"/>
</dbReference>
<dbReference type="InterPro" id="IPR003016">
    <property type="entry name" value="2-oxoA_DH_lipoyl-BS"/>
</dbReference>
<sequence length="154" mass="17339">MFGRKVLSKRTILGVTKYTFSTPIRKTLCTRYNQENLMQYATSNIKKTSLIIPQQQLIRNIHTGSALLKEETVNAPTFPDSVSSGDVKLIKKEGDNVAMDEVIMEIETDKTALPVMCPGHGTLTKILVKQGQSVKSGQPLFQVSLLLRRYLHYR</sequence>
<evidence type="ECO:0000313" key="5">
    <source>
        <dbReference type="EMBL" id="KAJ8724081.1"/>
    </source>
</evidence>
<protein>
    <recommendedName>
        <fullName evidence="4">Lipoyl-binding domain-containing protein</fullName>
    </recommendedName>
</protein>
<dbReference type="CDD" id="cd06849">
    <property type="entry name" value="lipoyl_domain"/>
    <property type="match status" value="1"/>
</dbReference>
<evidence type="ECO:0000256" key="1">
    <source>
        <dbReference type="ARBA" id="ARBA00007317"/>
    </source>
</evidence>
<evidence type="ECO:0000256" key="2">
    <source>
        <dbReference type="ARBA" id="ARBA00022823"/>
    </source>
</evidence>
<dbReference type="GO" id="GO:0004149">
    <property type="term" value="F:dihydrolipoyllysine-residue succinyltransferase activity"/>
    <property type="evidence" value="ECO:0007669"/>
    <property type="project" value="TreeGrafter"/>
</dbReference>
<dbReference type="EMBL" id="JARGEI010000011">
    <property type="protein sequence ID" value="KAJ8724081.1"/>
    <property type="molecule type" value="Genomic_DNA"/>
</dbReference>